<evidence type="ECO:0000313" key="3">
    <source>
        <dbReference type="Proteomes" id="UP001291653"/>
    </source>
</evidence>
<dbReference type="CDD" id="cd00761">
    <property type="entry name" value="Glyco_tranf_GTA_type"/>
    <property type="match status" value="1"/>
</dbReference>
<feature type="domain" description="Glycosyltransferase 2-like" evidence="1">
    <location>
        <begin position="9"/>
        <end position="104"/>
    </location>
</feature>
<organism evidence="2 3">
    <name type="scientific">Streptomyces yaizuensis</name>
    <dbReference type="NCBI Taxonomy" id="2989713"/>
    <lineage>
        <taxon>Bacteria</taxon>
        <taxon>Bacillati</taxon>
        <taxon>Actinomycetota</taxon>
        <taxon>Actinomycetes</taxon>
        <taxon>Kitasatosporales</taxon>
        <taxon>Streptomycetaceae</taxon>
        <taxon>Streptomyces</taxon>
    </lineage>
</organism>
<name>A0ABQ5P742_9ACTN</name>
<reference evidence="2 3" key="1">
    <citation type="submission" date="2022-10" db="EMBL/GenBank/DDBJ databases">
        <title>Draft genome sequence of Streptomyces sp. YSPA8.</title>
        <authorList>
            <person name="Moriuchi R."/>
            <person name="Dohra H."/>
            <person name="Yamamura H."/>
            <person name="Kodani S."/>
        </authorList>
    </citation>
    <scope>NUCLEOTIDE SEQUENCE [LARGE SCALE GENOMIC DNA]</scope>
    <source>
        <strain evidence="2 3">YSPA8</strain>
    </source>
</reference>
<gene>
    <name evidence="2" type="ORF">SYYSPA8_27210</name>
</gene>
<evidence type="ECO:0000313" key="2">
    <source>
        <dbReference type="EMBL" id="GLF98061.1"/>
    </source>
</evidence>
<dbReference type="Gene3D" id="3.90.550.10">
    <property type="entry name" value="Spore Coat Polysaccharide Biosynthesis Protein SpsA, Chain A"/>
    <property type="match status" value="1"/>
</dbReference>
<dbReference type="InterPro" id="IPR029044">
    <property type="entry name" value="Nucleotide-diphossugar_trans"/>
</dbReference>
<dbReference type="RefSeq" id="WP_323450050.1">
    <property type="nucleotide sequence ID" value="NZ_BSBI01000013.1"/>
</dbReference>
<dbReference type="EMBL" id="BSBI01000013">
    <property type="protein sequence ID" value="GLF98061.1"/>
    <property type="molecule type" value="Genomic_DNA"/>
</dbReference>
<protein>
    <submittedName>
        <fullName evidence="2">Glycosyltransferase family 2 protein</fullName>
    </submittedName>
</protein>
<evidence type="ECO:0000259" key="1">
    <source>
        <dbReference type="Pfam" id="PF00535"/>
    </source>
</evidence>
<accession>A0ABQ5P742</accession>
<dbReference type="InterPro" id="IPR001173">
    <property type="entry name" value="Glyco_trans_2-like"/>
</dbReference>
<comment type="caution">
    <text evidence="2">The sequence shown here is derived from an EMBL/GenBank/DDBJ whole genome shotgun (WGS) entry which is preliminary data.</text>
</comment>
<dbReference type="Pfam" id="PF00535">
    <property type="entry name" value="Glycos_transf_2"/>
    <property type="match status" value="1"/>
</dbReference>
<keyword evidence="3" id="KW-1185">Reference proteome</keyword>
<proteinExistence type="predicted"/>
<sequence length="255" mass="28332">MPNQPQIAVITPTALRPKRRRYLGELYDSLLAQETDWEWILAPNGRHADLRTIPPAIAADPRVRICARPDPGAAPARNTSLNYVSAPYVCYADDDDILPPHSLAARHQRAVESGLGWVAGMSADLMRNGDLALWDCATPVGLHDPGDVWTYWPSPQSGKPPMGHTMLLTRTAIARAYAGHGGLTKGEDYVYVMSVTGNTAGELLPDITYHYRHHGGQWTKQFRYRDKAEYDARTFAWNQGQALQEVRREATLTTG</sequence>
<dbReference type="SUPFAM" id="SSF53448">
    <property type="entry name" value="Nucleotide-diphospho-sugar transferases"/>
    <property type="match status" value="1"/>
</dbReference>
<dbReference type="Proteomes" id="UP001291653">
    <property type="component" value="Unassembled WGS sequence"/>
</dbReference>